<dbReference type="EMBL" id="BSYK01000001">
    <property type="protein sequence ID" value="GMG73996.1"/>
    <property type="molecule type" value="Genomic_DNA"/>
</dbReference>
<name>A0AAX6BJP7_PRIMG</name>
<gene>
    <name evidence="1" type="ORF">ShirakiTB12_24640</name>
</gene>
<comment type="caution">
    <text evidence="1">The sequence shown here is derived from an EMBL/GenBank/DDBJ whole genome shotgun (WGS) entry which is preliminary data.</text>
</comment>
<proteinExistence type="predicted"/>
<protein>
    <submittedName>
        <fullName evidence="1">Uncharacterized protein</fullName>
    </submittedName>
</protein>
<dbReference type="Proteomes" id="UP001165240">
    <property type="component" value="Unassembled WGS sequence"/>
</dbReference>
<dbReference type="AlphaFoldDB" id="A0AAX6BJP7"/>
<evidence type="ECO:0000313" key="1">
    <source>
        <dbReference type="EMBL" id="GMG73996.1"/>
    </source>
</evidence>
<reference evidence="1" key="1">
    <citation type="journal article" date="2024" name="Appl Microbiol">
        <title>Effect of kuratsuki Bacillus and Priestia on Taste of Sake.</title>
        <authorList>
            <person name="Kobayashi K."/>
            <person name="Nishida H."/>
        </authorList>
    </citation>
    <scope>NUCLEOTIDE SEQUENCE</scope>
    <source>
        <strain evidence="1">B-12</strain>
    </source>
</reference>
<evidence type="ECO:0000313" key="2">
    <source>
        <dbReference type="Proteomes" id="UP001165240"/>
    </source>
</evidence>
<sequence>MLEKNDGFKSNLDSALEQNTLNHVETNKCKKTAPRFKIIEGTVFIKHCNLIFFIQFPNRKLIEN</sequence>
<organism evidence="1 2">
    <name type="scientific">Priestia megaterium</name>
    <name type="common">Bacillus megaterium</name>
    <dbReference type="NCBI Taxonomy" id="1404"/>
    <lineage>
        <taxon>Bacteria</taxon>
        <taxon>Bacillati</taxon>
        <taxon>Bacillota</taxon>
        <taxon>Bacilli</taxon>
        <taxon>Bacillales</taxon>
        <taxon>Bacillaceae</taxon>
        <taxon>Priestia</taxon>
    </lineage>
</organism>
<accession>A0AAX6BJP7</accession>